<reference evidence="3 4" key="1">
    <citation type="submission" date="2019-04" db="EMBL/GenBank/DDBJ databases">
        <authorList>
            <person name="Li Y."/>
            <person name="Wang J."/>
        </authorList>
    </citation>
    <scope>NUCLEOTIDE SEQUENCE [LARGE SCALE GENOMIC DNA]</scope>
    <source>
        <strain evidence="3 4">DSM 14668</strain>
    </source>
</reference>
<dbReference type="Pfam" id="PF07879">
    <property type="entry name" value="PHB_acc_N"/>
    <property type="match status" value="1"/>
</dbReference>
<evidence type="ECO:0000313" key="3">
    <source>
        <dbReference type="EMBL" id="TKD07305.1"/>
    </source>
</evidence>
<feature type="region of interest" description="Disordered" evidence="1">
    <location>
        <begin position="161"/>
        <end position="189"/>
    </location>
</feature>
<comment type="caution">
    <text evidence="3">The sequence shown here is derived from an EMBL/GenBank/DDBJ whole genome shotgun (WGS) entry which is preliminary data.</text>
</comment>
<accession>A0A4U1JBB2</accession>
<evidence type="ECO:0000256" key="1">
    <source>
        <dbReference type="SAM" id="MobiDB-lite"/>
    </source>
</evidence>
<evidence type="ECO:0000313" key="4">
    <source>
        <dbReference type="Proteomes" id="UP000309215"/>
    </source>
</evidence>
<evidence type="ECO:0000259" key="2">
    <source>
        <dbReference type="Pfam" id="PF07879"/>
    </source>
</evidence>
<sequence length="213" mass="23977">MAPCVAKPRARWNGSRALLRCNKQLRSGRSGCTTVRMVVKKYGNRRLYDTEASRYVTLEEVEARVRRGDDVEVVDAKTGRDLTQATLAQIILESRGAARLLPVPLLRQLIRMGDDALAEFFERTVIWALDIYLLAKKGARVFPMGPLGALPFLNAMLGGGKSAPWSSPRDPEPEEQVPPPDTNEREEQAEEIAALRRELDELKRIVSKKRREP</sequence>
<dbReference type="InterPro" id="IPR012909">
    <property type="entry name" value="PHA_DNA-bd_N"/>
</dbReference>
<dbReference type="AlphaFoldDB" id="A0A4U1JBB2"/>
<dbReference type="OrthoDB" id="9795345at2"/>
<protein>
    <recommendedName>
        <fullName evidence="2">PHA accumulation regulator DNA-binding N-terminal domain-containing protein</fullName>
    </recommendedName>
</protein>
<dbReference type="Proteomes" id="UP000309215">
    <property type="component" value="Unassembled WGS sequence"/>
</dbReference>
<keyword evidence="4" id="KW-1185">Reference proteome</keyword>
<proteinExistence type="predicted"/>
<name>A0A4U1JBB2_9BACT</name>
<feature type="domain" description="PHA accumulation regulator DNA-binding N-terminal" evidence="2">
    <location>
        <begin position="38"/>
        <end position="95"/>
    </location>
</feature>
<organism evidence="3 4">
    <name type="scientific">Polyangium fumosum</name>
    <dbReference type="NCBI Taxonomy" id="889272"/>
    <lineage>
        <taxon>Bacteria</taxon>
        <taxon>Pseudomonadati</taxon>
        <taxon>Myxococcota</taxon>
        <taxon>Polyangia</taxon>
        <taxon>Polyangiales</taxon>
        <taxon>Polyangiaceae</taxon>
        <taxon>Polyangium</taxon>
    </lineage>
</organism>
<dbReference type="EMBL" id="SSMQ01000017">
    <property type="protein sequence ID" value="TKD07305.1"/>
    <property type="molecule type" value="Genomic_DNA"/>
</dbReference>
<gene>
    <name evidence="3" type="ORF">E8A74_17790</name>
</gene>